<feature type="compositionally biased region" description="Acidic residues" evidence="3">
    <location>
        <begin position="100"/>
        <end position="121"/>
    </location>
</feature>
<feature type="domain" description="Chromo" evidence="4">
    <location>
        <begin position="23"/>
        <end position="83"/>
    </location>
</feature>
<evidence type="ECO:0000259" key="4">
    <source>
        <dbReference type="PROSITE" id="PS50013"/>
    </source>
</evidence>
<feature type="region of interest" description="Disordered" evidence="3">
    <location>
        <begin position="66"/>
        <end position="332"/>
    </location>
</feature>
<dbReference type="InterPro" id="IPR016197">
    <property type="entry name" value="Chromo-like_dom_sf"/>
</dbReference>
<organism evidence="5 6">
    <name type="scientific">Globodera rostochiensis</name>
    <name type="common">Golden nematode worm</name>
    <name type="synonym">Heterodera rostochiensis</name>
    <dbReference type="NCBI Taxonomy" id="31243"/>
    <lineage>
        <taxon>Eukaryota</taxon>
        <taxon>Metazoa</taxon>
        <taxon>Ecdysozoa</taxon>
        <taxon>Nematoda</taxon>
        <taxon>Chromadorea</taxon>
        <taxon>Rhabditida</taxon>
        <taxon>Tylenchina</taxon>
        <taxon>Tylenchomorpha</taxon>
        <taxon>Tylenchoidea</taxon>
        <taxon>Heteroderidae</taxon>
        <taxon>Heteroderinae</taxon>
        <taxon>Globodera</taxon>
    </lineage>
</organism>
<protein>
    <submittedName>
        <fullName evidence="6">Chromo domain-containing protein</fullName>
    </submittedName>
</protein>
<feature type="compositionally biased region" description="Basic residues" evidence="3">
    <location>
        <begin position="133"/>
        <end position="142"/>
    </location>
</feature>
<dbReference type="GO" id="GO:0005634">
    <property type="term" value="C:nucleus"/>
    <property type="evidence" value="ECO:0007669"/>
    <property type="project" value="UniProtKB-SubCell"/>
</dbReference>
<dbReference type="Proteomes" id="UP000887572">
    <property type="component" value="Unplaced"/>
</dbReference>
<feature type="compositionally biased region" description="Basic and acidic residues" evidence="3">
    <location>
        <begin position="205"/>
        <end position="230"/>
    </location>
</feature>
<feature type="compositionally biased region" description="Low complexity" evidence="3">
    <location>
        <begin position="176"/>
        <end position="187"/>
    </location>
</feature>
<dbReference type="InterPro" id="IPR023780">
    <property type="entry name" value="Chromo_domain"/>
</dbReference>
<evidence type="ECO:0000313" key="6">
    <source>
        <dbReference type="WBParaSite" id="Gr19_v10_g8609.t1"/>
    </source>
</evidence>
<feature type="region of interest" description="Disordered" evidence="3">
    <location>
        <begin position="392"/>
        <end position="431"/>
    </location>
</feature>
<evidence type="ECO:0000256" key="1">
    <source>
        <dbReference type="ARBA" id="ARBA00004123"/>
    </source>
</evidence>
<evidence type="ECO:0000313" key="5">
    <source>
        <dbReference type="Proteomes" id="UP000887572"/>
    </source>
</evidence>
<dbReference type="CDD" id="cd00024">
    <property type="entry name" value="CD_CSD"/>
    <property type="match status" value="1"/>
</dbReference>
<dbReference type="PROSITE" id="PS50013">
    <property type="entry name" value="CHROMO_2"/>
    <property type="match status" value="1"/>
</dbReference>
<sequence length="431" mass="47811">MPTKVSESDISRSDGSGGEEEEYEVERILAKRVVKGGKVEYKVHWKNYSDTNDTWEPEENLSGSMDLLTEFLKSKGNKREKKKPKTSRTPAKKTRKLTADESERDDDILLQSSEDELDGGDDSSVSSSEKKKTPSKKSKKKSAGGVVSSSATRQTPHSGDSLSMAINRRMNLGQHSSWLDSGSESDSNLTTTKKRGEGDAVGVSVRKDEQMKRRVENDTTTDIGKDDVVRISDSSEATEKIANSPPVPIDQETGLHDGSSTTFNFPSEHDPPALNLSTPSNGTGSTKAGEVTPGRPKRASKEKAQLLLTSAKKANEKNTQRRERTPAGENSELRRAWRFDGIYLNNEREMKFVVRHEDKIRSLTYKEVTETNPRGLCDYLIGKVKFAEDGNFRAEVSPQKDRAHSTDDAGEGHSNSNKSRHRDDGKLNFEE</sequence>
<feature type="compositionally biased region" description="Polar residues" evidence="3">
    <location>
        <begin position="275"/>
        <end position="286"/>
    </location>
</feature>
<accession>A0A914I900</accession>
<dbReference type="InterPro" id="IPR000953">
    <property type="entry name" value="Chromo/chromo_shadow_dom"/>
</dbReference>
<feature type="compositionally biased region" description="Basic and acidic residues" evidence="3">
    <location>
        <begin position="421"/>
        <end position="431"/>
    </location>
</feature>
<dbReference type="PANTHER" id="PTHR22812">
    <property type="entry name" value="CHROMOBOX PROTEIN"/>
    <property type="match status" value="1"/>
</dbReference>
<name>A0A914I900_GLORO</name>
<feature type="compositionally biased region" description="Polar residues" evidence="3">
    <location>
        <begin position="151"/>
        <end position="161"/>
    </location>
</feature>
<dbReference type="Pfam" id="PF00385">
    <property type="entry name" value="Chromo"/>
    <property type="match status" value="1"/>
</dbReference>
<dbReference type="SMART" id="SM00298">
    <property type="entry name" value="CHROMO"/>
    <property type="match status" value="1"/>
</dbReference>
<keyword evidence="5" id="KW-1185">Reference proteome</keyword>
<comment type="subcellular location">
    <subcellularLocation>
        <location evidence="1">Nucleus</location>
    </subcellularLocation>
</comment>
<dbReference type="Gene3D" id="2.40.50.40">
    <property type="match status" value="1"/>
</dbReference>
<reference evidence="6" key="1">
    <citation type="submission" date="2022-11" db="UniProtKB">
        <authorList>
            <consortium name="WormBaseParasite"/>
        </authorList>
    </citation>
    <scope>IDENTIFICATION</scope>
</reference>
<evidence type="ECO:0000256" key="2">
    <source>
        <dbReference type="ARBA" id="ARBA00023242"/>
    </source>
</evidence>
<dbReference type="SUPFAM" id="SSF54160">
    <property type="entry name" value="Chromo domain-like"/>
    <property type="match status" value="1"/>
</dbReference>
<feature type="compositionally biased region" description="Basic and acidic residues" evidence="3">
    <location>
        <begin position="1"/>
        <end position="12"/>
    </location>
</feature>
<feature type="compositionally biased region" description="Basic and acidic residues" evidence="3">
    <location>
        <begin position="392"/>
        <end position="411"/>
    </location>
</feature>
<dbReference type="InterPro" id="IPR017984">
    <property type="entry name" value="Chromo_dom_subgr"/>
</dbReference>
<dbReference type="WBParaSite" id="Gr19_v10_g8609.t1">
    <property type="protein sequence ID" value="Gr19_v10_g8609.t1"/>
    <property type="gene ID" value="Gr19_v10_g8609"/>
</dbReference>
<dbReference type="AlphaFoldDB" id="A0A914I900"/>
<dbReference type="PRINTS" id="PR00504">
    <property type="entry name" value="CHROMODOMAIN"/>
</dbReference>
<keyword evidence="2" id="KW-0539">Nucleus</keyword>
<feature type="region of interest" description="Disordered" evidence="3">
    <location>
        <begin position="1"/>
        <end position="25"/>
    </location>
</feature>
<dbReference type="InterPro" id="IPR051219">
    <property type="entry name" value="Heterochromatin_chromo-domain"/>
</dbReference>
<feature type="compositionally biased region" description="Basic and acidic residues" evidence="3">
    <location>
        <begin position="313"/>
        <end position="332"/>
    </location>
</feature>
<proteinExistence type="predicted"/>
<evidence type="ECO:0000256" key="3">
    <source>
        <dbReference type="SAM" id="MobiDB-lite"/>
    </source>
</evidence>
<feature type="compositionally biased region" description="Basic residues" evidence="3">
    <location>
        <begin position="75"/>
        <end position="96"/>
    </location>
</feature>